<dbReference type="PANTHER" id="PTHR36452:SF1">
    <property type="entry name" value="DUF2461 DOMAIN-CONTAINING PROTEIN"/>
    <property type="match status" value="1"/>
</dbReference>
<name>A1ZM67_MICM2</name>
<evidence type="ECO:0008006" key="3">
    <source>
        <dbReference type="Google" id="ProtNLM"/>
    </source>
</evidence>
<reference evidence="1 2" key="1">
    <citation type="submission" date="2007-01" db="EMBL/GenBank/DDBJ databases">
        <authorList>
            <person name="Haygood M."/>
            <person name="Podell S."/>
            <person name="Anderson C."/>
            <person name="Hopkinson B."/>
            <person name="Roe K."/>
            <person name="Barbeau K."/>
            <person name="Gaasterland T."/>
            <person name="Ferriera S."/>
            <person name="Johnson J."/>
            <person name="Kravitz S."/>
            <person name="Beeson K."/>
            <person name="Sutton G."/>
            <person name="Rogers Y.-H."/>
            <person name="Friedman R."/>
            <person name="Frazier M."/>
            <person name="Venter J.C."/>
        </authorList>
    </citation>
    <scope>NUCLEOTIDE SEQUENCE [LARGE SCALE GENOMIC DNA]</scope>
    <source>
        <strain evidence="1 2">ATCC 23134</strain>
    </source>
</reference>
<organism evidence="1 2">
    <name type="scientific">Microscilla marina ATCC 23134</name>
    <dbReference type="NCBI Taxonomy" id="313606"/>
    <lineage>
        <taxon>Bacteria</taxon>
        <taxon>Pseudomonadati</taxon>
        <taxon>Bacteroidota</taxon>
        <taxon>Cytophagia</taxon>
        <taxon>Cytophagales</taxon>
        <taxon>Microscillaceae</taxon>
        <taxon>Microscilla</taxon>
    </lineage>
</organism>
<dbReference type="InterPro" id="IPR012808">
    <property type="entry name" value="CHP02453"/>
</dbReference>
<dbReference type="eggNOG" id="COG5587">
    <property type="taxonomic scope" value="Bacteria"/>
</dbReference>
<dbReference type="Proteomes" id="UP000004095">
    <property type="component" value="Unassembled WGS sequence"/>
</dbReference>
<proteinExistence type="predicted"/>
<dbReference type="Pfam" id="PF09365">
    <property type="entry name" value="DUF2461"/>
    <property type="match status" value="1"/>
</dbReference>
<sequence>MNTQNILRFLADLAQNNTREWMQDNKKVYQQAKKDFEEFTSEVIEEIATFDPNITGLTAKDCLFRLHRDVRFSKDKSPYKLNFGASITKGGRKSHWAGYYLQIQPGGESFMAGGCYMPASENLAKIRQEIDYNAEEFRKLLAADGFKKYFGTLSGEQVKTSPKGYKKDNPNIDLLRHKSFTMWHKVTDKQVLSKNYKTLIVHAFEAMKPVNDFLNTAME</sequence>
<evidence type="ECO:0000313" key="2">
    <source>
        <dbReference type="Proteomes" id="UP000004095"/>
    </source>
</evidence>
<dbReference type="InterPro" id="IPR015996">
    <property type="entry name" value="UCP028451"/>
</dbReference>
<comment type="caution">
    <text evidence="1">The sequence shown here is derived from an EMBL/GenBank/DDBJ whole genome shotgun (WGS) entry which is preliminary data.</text>
</comment>
<dbReference type="AlphaFoldDB" id="A1ZM67"/>
<keyword evidence="2" id="KW-1185">Reference proteome</keyword>
<evidence type="ECO:0000313" key="1">
    <source>
        <dbReference type="EMBL" id="EAY28599.1"/>
    </source>
</evidence>
<accession>A1ZM67</accession>
<dbReference type="PIRSF" id="PIRSF028451">
    <property type="entry name" value="UCP028451"/>
    <property type="match status" value="1"/>
</dbReference>
<dbReference type="PANTHER" id="PTHR36452">
    <property type="entry name" value="CHROMOSOME 12, WHOLE GENOME SHOTGUN SEQUENCE"/>
    <property type="match status" value="1"/>
</dbReference>
<dbReference type="OrthoDB" id="9794241at2"/>
<dbReference type="RefSeq" id="WP_002697882.1">
    <property type="nucleotide sequence ID" value="NZ_AAWS01000015.1"/>
</dbReference>
<protein>
    <recommendedName>
        <fullName evidence="3">TIGR02453 family protein</fullName>
    </recommendedName>
</protein>
<dbReference type="NCBIfam" id="TIGR02453">
    <property type="entry name" value="TIGR02453 family protein"/>
    <property type="match status" value="1"/>
</dbReference>
<gene>
    <name evidence="1" type="ORF">M23134_04446</name>
</gene>
<dbReference type="EMBL" id="AAWS01000015">
    <property type="protein sequence ID" value="EAY28599.1"/>
    <property type="molecule type" value="Genomic_DNA"/>
</dbReference>